<dbReference type="Proteomes" id="UP000770661">
    <property type="component" value="Unassembled WGS sequence"/>
</dbReference>
<dbReference type="EMBL" id="JACEEZ010009337">
    <property type="protein sequence ID" value="KAG0722575.1"/>
    <property type="molecule type" value="Genomic_DNA"/>
</dbReference>
<proteinExistence type="predicted"/>
<evidence type="ECO:0000313" key="1">
    <source>
        <dbReference type="EMBL" id="KAG0722575.1"/>
    </source>
</evidence>
<accession>A0A8J4Y7G8</accession>
<sequence>MNIALLEDPKKEELGVGSFVLGKGDGATVTPVARKSNGGPPTMTPPWRHAWNTLMGKGLSRDGCCGSTENGTAAGPDLQHHPVYTSLGPKLHLGGFEFGSWYATVAGA</sequence>
<name>A0A8J4Y7G8_CHIOP</name>
<dbReference type="AlphaFoldDB" id="A0A8J4Y7G8"/>
<keyword evidence="2" id="KW-1185">Reference proteome</keyword>
<gene>
    <name evidence="1" type="ORF">GWK47_005936</name>
</gene>
<reference evidence="1" key="1">
    <citation type="submission" date="2020-07" db="EMBL/GenBank/DDBJ databases">
        <title>The High-quality genome of the commercially important snow crab, Chionoecetes opilio.</title>
        <authorList>
            <person name="Jeong J.-H."/>
            <person name="Ryu S."/>
        </authorList>
    </citation>
    <scope>NUCLEOTIDE SEQUENCE</scope>
    <source>
        <strain evidence="1">MADBK_172401_WGS</strain>
        <tissue evidence="1">Digestive gland</tissue>
    </source>
</reference>
<evidence type="ECO:0000313" key="2">
    <source>
        <dbReference type="Proteomes" id="UP000770661"/>
    </source>
</evidence>
<protein>
    <submittedName>
        <fullName evidence="1">Uncharacterized protein</fullName>
    </submittedName>
</protein>
<comment type="caution">
    <text evidence="1">The sequence shown here is derived from an EMBL/GenBank/DDBJ whole genome shotgun (WGS) entry which is preliminary data.</text>
</comment>
<organism evidence="1 2">
    <name type="scientific">Chionoecetes opilio</name>
    <name type="common">Atlantic snow crab</name>
    <name type="synonym">Cancer opilio</name>
    <dbReference type="NCBI Taxonomy" id="41210"/>
    <lineage>
        <taxon>Eukaryota</taxon>
        <taxon>Metazoa</taxon>
        <taxon>Ecdysozoa</taxon>
        <taxon>Arthropoda</taxon>
        <taxon>Crustacea</taxon>
        <taxon>Multicrustacea</taxon>
        <taxon>Malacostraca</taxon>
        <taxon>Eumalacostraca</taxon>
        <taxon>Eucarida</taxon>
        <taxon>Decapoda</taxon>
        <taxon>Pleocyemata</taxon>
        <taxon>Brachyura</taxon>
        <taxon>Eubrachyura</taxon>
        <taxon>Majoidea</taxon>
        <taxon>Majidae</taxon>
        <taxon>Chionoecetes</taxon>
    </lineage>
</organism>